<reference evidence="2" key="1">
    <citation type="journal article" date="2020" name="mSystems">
        <title>Genome- and Community-Level Interaction Insights into Carbon Utilization and Element Cycling Functions of Hydrothermarchaeota in Hydrothermal Sediment.</title>
        <authorList>
            <person name="Zhou Z."/>
            <person name="Liu Y."/>
            <person name="Xu W."/>
            <person name="Pan J."/>
            <person name="Luo Z.H."/>
            <person name="Li M."/>
        </authorList>
    </citation>
    <scope>NUCLEOTIDE SEQUENCE [LARGE SCALE GENOMIC DNA]</scope>
    <source>
        <strain evidence="2">HyVt-505</strain>
    </source>
</reference>
<feature type="signal peptide" evidence="1">
    <location>
        <begin position="1"/>
        <end position="27"/>
    </location>
</feature>
<feature type="non-terminal residue" evidence="2">
    <location>
        <position position="99"/>
    </location>
</feature>
<comment type="caution">
    <text evidence="2">The sequence shown here is derived from an EMBL/GenBank/DDBJ whole genome shotgun (WGS) entry which is preliminary data.</text>
</comment>
<sequence length="99" mass="11027">MDQDTLRLSMAISLLAALISLGNIANAETNSQSTTPAEINGSVTRSAFTLAVVNREPKQKITRLSNNQRHIYYFSELKGMTGQNVIHRWLYNGQTMAEL</sequence>
<protein>
    <submittedName>
        <fullName evidence="2">Uncharacterized protein</fullName>
    </submittedName>
</protein>
<dbReference type="AlphaFoldDB" id="A0A832N6N8"/>
<keyword evidence="1" id="KW-0732">Signal</keyword>
<name>A0A832N6N8_9GAMM</name>
<evidence type="ECO:0000313" key="2">
    <source>
        <dbReference type="EMBL" id="HHJ80916.1"/>
    </source>
</evidence>
<dbReference type="Proteomes" id="UP000885832">
    <property type="component" value="Unassembled WGS sequence"/>
</dbReference>
<proteinExistence type="predicted"/>
<dbReference type="EMBL" id="DRNF01000295">
    <property type="protein sequence ID" value="HHJ80916.1"/>
    <property type="molecule type" value="Genomic_DNA"/>
</dbReference>
<feature type="chain" id="PRO_5032490422" evidence="1">
    <location>
        <begin position="28"/>
        <end position="99"/>
    </location>
</feature>
<accession>A0A832N6N8</accession>
<organism evidence="2">
    <name type="scientific">Candidatus Tenderia electrophaga</name>
    <dbReference type="NCBI Taxonomy" id="1748243"/>
    <lineage>
        <taxon>Bacteria</taxon>
        <taxon>Pseudomonadati</taxon>
        <taxon>Pseudomonadota</taxon>
        <taxon>Gammaproteobacteria</taxon>
        <taxon>Candidatus Tenderiales</taxon>
        <taxon>Candidatus Tenderiaceae</taxon>
        <taxon>Candidatus Tenderia</taxon>
    </lineage>
</organism>
<gene>
    <name evidence="2" type="ORF">ENJ65_04710</name>
</gene>
<evidence type="ECO:0000256" key="1">
    <source>
        <dbReference type="SAM" id="SignalP"/>
    </source>
</evidence>